<dbReference type="PANTHER" id="PTHR34138">
    <property type="entry name" value="CELL SHAPE-DETERMINING PROTEIN MREC"/>
    <property type="match status" value="1"/>
</dbReference>
<dbReference type="EMBL" id="PFAV01000044">
    <property type="protein sequence ID" value="PIR91280.1"/>
    <property type="molecule type" value="Genomic_DNA"/>
</dbReference>
<evidence type="ECO:0000256" key="4">
    <source>
        <dbReference type="ARBA" id="ARBA00032089"/>
    </source>
</evidence>
<evidence type="ECO:0000256" key="3">
    <source>
        <dbReference type="ARBA" id="ARBA00022960"/>
    </source>
</evidence>
<keyword evidence="6" id="KW-0472">Membrane</keyword>
<evidence type="ECO:0000256" key="5">
    <source>
        <dbReference type="PIRNR" id="PIRNR038471"/>
    </source>
</evidence>
<dbReference type="PIRSF" id="PIRSF038471">
    <property type="entry name" value="MreC"/>
    <property type="match status" value="1"/>
</dbReference>
<reference evidence="9" key="1">
    <citation type="submission" date="2017-09" db="EMBL/GenBank/DDBJ databases">
        <title>Depth-based differentiation of microbial function through sediment-hosted aquifers and enrichment of novel symbionts in the deep terrestrial subsurface.</title>
        <authorList>
            <person name="Probst A.J."/>
            <person name="Ladd B."/>
            <person name="Jarett J.K."/>
            <person name="Geller-Mcgrath D.E."/>
            <person name="Sieber C.M.K."/>
            <person name="Emerson J.B."/>
            <person name="Anantharaman K."/>
            <person name="Thomas B.C."/>
            <person name="Malmstrom R."/>
            <person name="Stieglmeier M."/>
            <person name="Klingl A."/>
            <person name="Woyke T."/>
            <person name="Ryan C.M."/>
            <person name="Banfield J.F."/>
        </authorList>
    </citation>
    <scope>NUCLEOTIDE SEQUENCE [LARGE SCALE GENOMIC DNA]</scope>
</reference>
<comment type="function">
    <text evidence="5">Involved in formation and maintenance of cell shape.</text>
</comment>
<dbReference type="Gene3D" id="2.40.10.340">
    <property type="entry name" value="Rod shape-determining protein MreC, domain 1"/>
    <property type="match status" value="1"/>
</dbReference>
<proteinExistence type="inferred from homology"/>
<dbReference type="Proteomes" id="UP000228906">
    <property type="component" value="Unassembled WGS sequence"/>
</dbReference>
<dbReference type="InterPro" id="IPR055342">
    <property type="entry name" value="MreC_beta-barrel_core"/>
</dbReference>
<accession>A0A2H0UYT9</accession>
<dbReference type="GO" id="GO:0005886">
    <property type="term" value="C:plasma membrane"/>
    <property type="evidence" value="ECO:0007669"/>
    <property type="project" value="TreeGrafter"/>
</dbReference>
<dbReference type="NCBIfam" id="TIGR00219">
    <property type="entry name" value="mreC"/>
    <property type="match status" value="1"/>
</dbReference>
<feature type="transmembrane region" description="Helical" evidence="6">
    <location>
        <begin position="42"/>
        <end position="61"/>
    </location>
</feature>
<dbReference type="InterPro" id="IPR007221">
    <property type="entry name" value="MreC"/>
</dbReference>
<dbReference type="PANTHER" id="PTHR34138:SF1">
    <property type="entry name" value="CELL SHAPE-DETERMINING PROTEIN MREC"/>
    <property type="match status" value="1"/>
</dbReference>
<evidence type="ECO:0000313" key="9">
    <source>
        <dbReference type="Proteomes" id="UP000228906"/>
    </source>
</evidence>
<gene>
    <name evidence="8" type="primary">mreC</name>
    <name evidence="8" type="ORF">COU03_02500</name>
</gene>
<evidence type="ECO:0000313" key="8">
    <source>
        <dbReference type="EMBL" id="PIR91280.1"/>
    </source>
</evidence>
<dbReference type="InterPro" id="IPR042177">
    <property type="entry name" value="Cell/Rod_1"/>
</dbReference>
<keyword evidence="6" id="KW-0812">Transmembrane</keyword>
<protein>
    <recommendedName>
        <fullName evidence="2 5">Cell shape-determining protein MreC</fullName>
    </recommendedName>
    <alternativeName>
        <fullName evidence="4 5">Cell shape protein MreC</fullName>
    </alternativeName>
</protein>
<evidence type="ECO:0000256" key="6">
    <source>
        <dbReference type="SAM" id="Phobius"/>
    </source>
</evidence>
<evidence type="ECO:0000256" key="1">
    <source>
        <dbReference type="ARBA" id="ARBA00009369"/>
    </source>
</evidence>
<keyword evidence="6" id="KW-1133">Transmembrane helix</keyword>
<comment type="similarity">
    <text evidence="1 5">Belongs to the MreC family.</text>
</comment>
<dbReference type="InterPro" id="IPR042175">
    <property type="entry name" value="Cell/Rod_MreC_2"/>
</dbReference>
<dbReference type="AlphaFoldDB" id="A0A2H0UYT9"/>
<dbReference type="Gene3D" id="2.40.10.350">
    <property type="entry name" value="Rod shape-determining protein MreC, domain 2"/>
    <property type="match status" value="1"/>
</dbReference>
<feature type="domain" description="Rod shape-determining protein MreC beta-barrel core" evidence="7">
    <location>
        <begin position="156"/>
        <end position="296"/>
    </location>
</feature>
<dbReference type="Pfam" id="PF04085">
    <property type="entry name" value="MreC"/>
    <property type="match status" value="1"/>
</dbReference>
<evidence type="ECO:0000259" key="7">
    <source>
        <dbReference type="Pfam" id="PF04085"/>
    </source>
</evidence>
<dbReference type="GO" id="GO:0008360">
    <property type="term" value="P:regulation of cell shape"/>
    <property type="evidence" value="ECO:0007669"/>
    <property type="project" value="UniProtKB-KW"/>
</dbReference>
<name>A0A2H0UYT9_9BACT</name>
<comment type="caution">
    <text evidence="8">The sequence shown here is derived from an EMBL/GenBank/DDBJ whole genome shotgun (WGS) entry which is preliminary data.</text>
</comment>
<sequence length="300" mass="33179">MDETQICRNIDISKAKASALGGSFCFSNFISYNAIMKKTYKILILLIFILGLTIAINKFSADDFIKNTFYKIFTPFQKSTWQAGGWFSDKLIAPLTVGKIQTENQNLVKENLSLKEQIIILKSQAEENAILKAALGISAERKENMVLADALNKDFLGNYLLVNKGSKDKITKGLAVITPDGALVGKVEKVYNDFSQIILITSASSSFSAEIENEKTGVLAVIKGNGDGKVFFELVPQEQVLSKGDLVKTIALGNIFPKDILVGEVLNFEKEPSSSFQKGDILPYFLRNNFKQLLIIVDEK</sequence>
<evidence type="ECO:0000256" key="2">
    <source>
        <dbReference type="ARBA" id="ARBA00013855"/>
    </source>
</evidence>
<keyword evidence="3 5" id="KW-0133">Cell shape</keyword>
<organism evidence="8 9">
    <name type="scientific">bacterium (Candidatus Gribaldobacteria) CG10_big_fil_rev_8_21_14_0_10_41_12</name>
    <dbReference type="NCBI Taxonomy" id="2014277"/>
    <lineage>
        <taxon>Bacteria</taxon>
        <taxon>Candidatus Gribaldobacteria</taxon>
    </lineage>
</organism>